<sequence>MNSSRKLENKKTDKNEKNTDRKSVSIFFILSVIFYLI</sequence>
<proteinExistence type="predicted"/>
<gene>
    <name evidence="1" type="ORF">KF282_1486</name>
</gene>
<evidence type="ECO:0000313" key="2">
    <source>
        <dbReference type="Proteomes" id="UP000053058"/>
    </source>
</evidence>
<dbReference type="Proteomes" id="UP000053058">
    <property type="component" value="Unassembled WGS sequence"/>
</dbReference>
<dbReference type="EMBL" id="LKLN01000065">
    <property type="protein sequence ID" value="KSU04352.1"/>
    <property type="molecule type" value="Genomic_DNA"/>
</dbReference>
<name>A0A0V8CST0_LACLL</name>
<reference evidence="2" key="1">
    <citation type="submission" date="2015-10" db="EMBL/GenBank/DDBJ databases">
        <title>Draft Genome Sequences of 11 Lactococcus lactis subspecies cremoris strains.</title>
        <authorList>
            <person name="Wels M."/>
            <person name="Backus L."/>
            <person name="Boekhorst J."/>
            <person name="Dijkstra A."/>
            <person name="Beerthuizen M."/>
            <person name="Kelly W."/>
            <person name="Siezen R."/>
            <person name="Bachmann H."/>
            <person name="Van Hijum S."/>
        </authorList>
    </citation>
    <scope>NUCLEOTIDE SEQUENCE [LARGE SCALE GENOMIC DNA]</scope>
    <source>
        <strain evidence="2">KF282</strain>
    </source>
</reference>
<organism evidence="1 2">
    <name type="scientific">Lactococcus lactis subsp. lactis</name>
    <name type="common">Streptococcus lactis</name>
    <dbReference type="NCBI Taxonomy" id="1360"/>
    <lineage>
        <taxon>Bacteria</taxon>
        <taxon>Bacillati</taxon>
        <taxon>Bacillota</taxon>
        <taxon>Bacilli</taxon>
        <taxon>Lactobacillales</taxon>
        <taxon>Streptococcaceae</taxon>
        <taxon>Lactococcus</taxon>
    </lineage>
</organism>
<comment type="caution">
    <text evidence="1">The sequence shown here is derived from an EMBL/GenBank/DDBJ whole genome shotgun (WGS) entry which is preliminary data.</text>
</comment>
<dbReference type="AlphaFoldDB" id="A0A0V8CST0"/>
<protein>
    <submittedName>
        <fullName evidence="1">Uncharacterized protein</fullName>
    </submittedName>
</protein>
<evidence type="ECO:0000313" key="1">
    <source>
        <dbReference type="EMBL" id="KSU04352.1"/>
    </source>
</evidence>
<accession>A0A0V8CST0</accession>